<evidence type="ECO:0000256" key="1">
    <source>
        <dbReference type="ARBA" id="ARBA00022605"/>
    </source>
</evidence>
<dbReference type="NCBIfam" id="TIGR01488">
    <property type="entry name" value="HAD-SF-IB"/>
    <property type="match status" value="1"/>
</dbReference>
<dbReference type="GO" id="GO:0043716">
    <property type="term" value="F:2-hydroxy-3-keto-5-methylthiopentenyl-1-phosphate phosphatase activity"/>
    <property type="evidence" value="ECO:0007669"/>
    <property type="project" value="UniProtKB-EC"/>
</dbReference>
<dbReference type="EC" id="3.1.3.87" evidence="4"/>
<sequence length="221" mass="25094">MTLKSVIFCDFDGTITEKDNIVSIMKEYGAPGWEEIVNDILGKRMSIQEGVGRMFASIPSTKREEITSFVLSQSKQREGFEDLLAYAEKEGMDFYVVSGGIDFFVHPYLESHLSQDKIYCNGSDFSGQTISITWPNSCDKWCSNDCGCCKPSILRKWDSSKYRRIVIGDSITDLEAAKHADDVFARDFLIEKCTELNIPFTPFETFHDIISDLEKKKEGVQ</sequence>
<dbReference type="InterPro" id="IPR006384">
    <property type="entry name" value="HAD_hydro_PyrdxlP_Pase-like"/>
</dbReference>
<keyword evidence="3 4" id="KW-0486">Methionine biosynthesis</keyword>
<dbReference type="EMBL" id="JBHTCP010000014">
    <property type="protein sequence ID" value="MFC7371752.1"/>
    <property type="molecule type" value="Genomic_DNA"/>
</dbReference>
<keyword evidence="2 4" id="KW-0378">Hydrolase</keyword>
<comment type="caution">
    <text evidence="5">The sequence shown here is derived from an EMBL/GenBank/DDBJ whole genome shotgun (WGS) entry which is preliminary data.</text>
</comment>
<dbReference type="PANTHER" id="PTHR28181">
    <property type="entry name" value="UPF0655 PROTEIN YCR015C"/>
    <property type="match status" value="1"/>
</dbReference>
<reference evidence="6" key="1">
    <citation type="journal article" date="2019" name="Int. J. Syst. Evol. Microbiol.">
        <title>The Global Catalogue of Microorganisms (GCM) 10K type strain sequencing project: providing services to taxonomists for standard genome sequencing and annotation.</title>
        <authorList>
            <consortium name="The Broad Institute Genomics Platform"/>
            <consortium name="The Broad Institute Genome Sequencing Center for Infectious Disease"/>
            <person name="Wu L."/>
            <person name="Ma J."/>
        </authorList>
    </citation>
    <scope>NUCLEOTIDE SEQUENCE [LARGE SCALE GENOMIC DNA]</scope>
    <source>
        <strain evidence="6">NBRC 106396</strain>
    </source>
</reference>
<keyword evidence="1 4" id="KW-0028">Amino-acid biosynthesis</keyword>
<name>A0ABW2NR04_9BACL</name>
<dbReference type="HAMAP" id="MF_01680">
    <property type="entry name" value="Salvage_MtnX"/>
    <property type="match status" value="1"/>
</dbReference>
<dbReference type="InterPro" id="IPR023214">
    <property type="entry name" value="HAD_sf"/>
</dbReference>
<dbReference type="NCBIfam" id="NF007103">
    <property type="entry name" value="PRK09552.1"/>
    <property type="match status" value="1"/>
</dbReference>
<dbReference type="InterPro" id="IPR036412">
    <property type="entry name" value="HAD-like_sf"/>
</dbReference>
<proteinExistence type="inferred from homology"/>
<evidence type="ECO:0000256" key="4">
    <source>
        <dbReference type="HAMAP-Rule" id="MF_01680"/>
    </source>
</evidence>
<comment type="function">
    <text evidence="4">Dephosphorylates 2-hydroxy-3-keto-5-methylthiopentenyl-1-phosphate (HK-MTPenyl-1-P) yielding 1,2-dihydroxy-3-keto-5-methylthiopentene (DHK-MTPene).</text>
</comment>
<dbReference type="SUPFAM" id="SSF56784">
    <property type="entry name" value="HAD-like"/>
    <property type="match status" value="1"/>
</dbReference>
<protein>
    <recommendedName>
        <fullName evidence="4">2-hydroxy-3-keto-5-methylthiopentenyl-1-phosphate phosphatase</fullName>
        <shortName evidence="4">HK-MTPenyl-1-P phosphatase</shortName>
        <ecNumber evidence="4">3.1.3.87</ecNumber>
    </recommendedName>
</protein>
<dbReference type="Proteomes" id="UP001596549">
    <property type="component" value="Unassembled WGS sequence"/>
</dbReference>
<accession>A0ABW2NR04</accession>
<comment type="similarity">
    <text evidence="4">Belongs to the HAD-like hydrolase superfamily. MtnX family.</text>
</comment>
<dbReference type="NCBIfam" id="TIGR01489">
    <property type="entry name" value="DKMTPPase-SF"/>
    <property type="match status" value="1"/>
</dbReference>
<dbReference type="PANTHER" id="PTHR28181:SF2">
    <property type="entry name" value="PHOSPHORIC MONOESTER HYDROLASE"/>
    <property type="match status" value="1"/>
</dbReference>
<evidence type="ECO:0000256" key="3">
    <source>
        <dbReference type="ARBA" id="ARBA00023167"/>
    </source>
</evidence>
<evidence type="ECO:0000256" key="2">
    <source>
        <dbReference type="ARBA" id="ARBA00022801"/>
    </source>
</evidence>
<dbReference type="CDD" id="cd07524">
    <property type="entry name" value="HAD_Pase"/>
    <property type="match status" value="1"/>
</dbReference>
<dbReference type="Gene3D" id="3.90.1470.20">
    <property type="match status" value="1"/>
</dbReference>
<dbReference type="Gene3D" id="3.40.50.1000">
    <property type="entry name" value="HAD superfamily/HAD-like"/>
    <property type="match status" value="1"/>
</dbReference>
<gene>
    <name evidence="4" type="primary">mtnX</name>
    <name evidence="5" type="ORF">ACFQPF_08690</name>
</gene>
<dbReference type="InterPro" id="IPR017718">
    <property type="entry name" value="HAD-SF_hydro_IB_MtnX"/>
</dbReference>
<comment type="catalytic activity">
    <reaction evidence="4">
        <text>2-hydroxy-5-methylsulfanyl-3-oxopent-1-enyl phosphate + H2O = 1,2-dihydroxy-5-(methylsulfanyl)pent-1-en-3-one + phosphate</text>
        <dbReference type="Rhea" id="RHEA:14481"/>
        <dbReference type="ChEBI" id="CHEBI:15377"/>
        <dbReference type="ChEBI" id="CHEBI:43474"/>
        <dbReference type="ChEBI" id="CHEBI:49252"/>
        <dbReference type="ChEBI" id="CHEBI:59505"/>
        <dbReference type="EC" id="3.1.3.87"/>
    </reaction>
</comment>
<keyword evidence="6" id="KW-1185">Reference proteome</keyword>
<dbReference type="InterPro" id="IPR050849">
    <property type="entry name" value="HAD-like_hydrolase_phosphatase"/>
</dbReference>
<organism evidence="5 6">
    <name type="scientific">Fictibacillus iocasae</name>
    <dbReference type="NCBI Taxonomy" id="2715437"/>
    <lineage>
        <taxon>Bacteria</taxon>
        <taxon>Bacillati</taxon>
        <taxon>Bacillota</taxon>
        <taxon>Bacilli</taxon>
        <taxon>Bacillales</taxon>
        <taxon>Fictibacillaceae</taxon>
        <taxon>Fictibacillus</taxon>
    </lineage>
</organism>
<dbReference type="Pfam" id="PF12710">
    <property type="entry name" value="HAD"/>
    <property type="match status" value="1"/>
</dbReference>
<evidence type="ECO:0000313" key="5">
    <source>
        <dbReference type="EMBL" id="MFC7371752.1"/>
    </source>
</evidence>
<comment type="pathway">
    <text evidence="4">Amino-acid biosynthesis; L-methionine biosynthesis via salvage pathway; L-methionine from S-methyl-5-thio-alpha-D-ribose 1-phosphate: step 4/6.</text>
</comment>
<dbReference type="NCBIfam" id="TIGR03333">
    <property type="entry name" value="salvage_mtnX"/>
    <property type="match status" value="1"/>
</dbReference>
<dbReference type="RefSeq" id="WP_379748642.1">
    <property type="nucleotide sequence ID" value="NZ_JBHTCP010000014.1"/>
</dbReference>
<evidence type="ECO:0000313" key="6">
    <source>
        <dbReference type="Proteomes" id="UP001596549"/>
    </source>
</evidence>